<name>A0AAV8YWA1_9CUCU</name>
<dbReference type="Proteomes" id="UP001162162">
    <property type="component" value="Unassembled WGS sequence"/>
</dbReference>
<organism evidence="2 3">
    <name type="scientific">Aromia moschata</name>
    <dbReference type="NCBI Taxonomy" id="1265417"/>
    <lineage>
        <taxon>Eukaryota</taxon>
        <taxon>Metazoa</taxon>
        <taxon>Ecdysozoa</taxon>
        <taxon>Arthropoda</taxon>
        <taxon>Hexapoda</taxon>
        <taxon>Insecta</taxon>
        <taxon>Pterygota</taxon>
        <taxon>Neoptera</taxon>
        <taxon>Endopterygota</taxon>
        <taxon>Coleoptera</taxon>
        <taxon>Polyphaga</taxon>
        <taxon>Cucujiformia</taxon>
        <taxon>Chrysomeloidea</taxon>
        <taxon>Cerambycidae</taxon>
        <taxon>Cerambycinae</taxon>
        <taxon>Callichromatini</taxon>
        <taxon>Aromia</taxon>
    </lineage>
</organism>
<feature type="compositionally biased region" description="Basic and acidic residues" evidence="1">
    <location>
        <begin position="115"/>
        <end position="128"/>
    </location>
</feature>
<sequence length="142" mass="15981">MGITFIGNPFDQDNDYYDSDWEVNMDEELVRADFQLVDVMDRAQFNVVLAAGAESSGEDSDPNWLESNNDEDDSDEDYQPEDEYASETDMIDGGSETDYYGYNDSDDYEDIDYVDVSHDAPAEADKVTTNDGPNTSENNDTD</sequence>
<keyword evidence="3" id="KW-1185">Reference proteome</keyword>
<accession>A0AAV8YWA1</accession>
<protein>
    <submittedName>
        <fullName evidence="2">Uncharacterized protein</fullName>
    </submittedName>
</protein>
<evidence type="ECO:0000313" key="2">
    <source>
        <dbReference type="EMBL" id="KAJ8956348.1"/>
    </source>
</evidence>
<dbReference type="AlphaFoldDB" id="A0AAV8YWA1"/>
<feature type="region of interest" description="Disordered" evidence="1">
    <location>
        <begin position="52"/>
        <end position="142"/>
    </location>
</feature>
<feature type="compositionally biased region" description="Acidic residues" evidence="1">
    <location>
        <begin position="104"/>
        <end position="113"/>
    </location>
</feature>
<evidence type="ECO:0000313" key="3">
    <source>
        <dbReference type="Proteomes" id="UP001162162"/>
    </source>
</evidence>
<gene>
    <name evidence="2" type="ORF">NQ318_015086</name>
</gene>
<feature type="compositionally biased region" description="Acidic residues" evidence="1">
    <location>
        <begin position="68"/>
        <end position="90"/>
    </location>
</feature>
<reference evidence="2" key="1">
    <citation type="journal article" date="2023" name="Insect Mol. Biol.">
        <title>Genome sequencing provides insights into the evolution of gene families encoding plant cell wall-degrading enzymes in longhorned beetles.</title>
        <authorList>
            <person name="Shin N.R."/>
            <person name="Okamura Y."/>
            <person name="Kirsch R."/>
            <person name="Pauchet Y."/>
        </authorList>
    </citation>
    <scope>NUCLEOTIDE SEQUENCE</scope>
    <source>
        <strain evidence="2">AMC_N1</strain>
    </source>
</reference>
<dbReference type="EMBL" id="JAPWTK010000031">
    <property type="protein sequence ID" value="KAJ8956348.1"/>
    <property type="molecule type" value="Genomic_DNA"/>
</dbReference>
<feature type="compositionally biased region" description="Polar residues" evidence="1">
    <location>
        <begin position="129"/>
        <end position="142"/>
    </location>
</feature>
<comment type="caution">
    <text evidence="2">The sequence shown here is derived from an EMBL/GenBank/DDBJ whole genome shotgun (WGS) entry which is preliminary data.</text>
</comment>
<proteinExistence type="predicted"/>
<evidence type="ECO:0000256" key="1">
    <source>
        <dbReference type="SAM" id="MobiDB-lite"/>
    </source>
</evidence>